<dbReference type="InterPro" id="IPR057199">
    <property type="entry name" value="DUF7877"/>
</dbReference>
<dbReference type="OrthoDB" id="5354458at2759"/>
<feature type="region of interest" description="Disordered" evidence="1">
    <location>
        <begin position="85"/>
        <end position="121"/>
    </location>
</feature>
<feature type="region of interest" description="Disordered" evidence="1">
    <location>
        <begin position="1"/>
        <end position="69"/>
    </location>
</feature>
<evidence type="ECO:0000259" key="2">
    <source>
        <dbReference type="Pfam" id="PF25009"/>
    </source>
</evidence>
<feature type="compositionally biased region" description="Polar residues" evidence="1">
    <location>
        <begin position="708"/>
        <end position="721"/>
    </location>
</feature>
<feature type="compositionally biased region" description="Low complexity" evidence="1">
    <location>
        <begin position="730"/>
        <end position="740"/>
    </location>
</feature>
<feature type="compositionally biased region" description="Polar residues" evidence="1">
    <location>
        <begin position="486"/>
        <end position="495"/>
    </location>
</feature>
<gene>
    <name evidence="4" type="ORF">BBK36DRAFT_1145202</name>
</gene>
<evidence type="ECO:0000313" key="5">
    <source>
        <dbReference type="Proteomes" id="UP000241546"/>
    </source>
</evidence>
<feature type="region of interest" description="Disordered" evidence="1">
    <location>
        <begin position="859"/>
        <end position="909"/>
    </location>
</feature>
<dbReference type="Proteomes" id="UP000241546">
    <property type="component" value="Unassembled WGS sequence"/>
</dbReference>
<evidence type="ECO:0000259" key="3">
    <source>
        <dbReference type="Pfam" id="PF25289"/>
    </source>
</evidence>
<dbReference type="RefSeq" id="XP_024745223.1">
    <property type="nucleotide sequence ID" value="XM_024893738.1"/>
</dbReference>
<feature type="compositionally biased region" description="Polar residues" evidence="1">
    <location>
        <begin position="863"/>
        <end position="882"/>
    </location>
</feature>
<feature type="region of interest" description="Disordered" evidence="1">
    <location>
        <begin position="581"/>
        <end position="600"/>
    </location>
</feature>
<feature type="domain" description="DUF7785" evidence="2">
    <location>
        <begin position="456"/>
        <end position="554"/>
    </location>
</feature>
<feature type="compositionally biased region" description="Polar residues" evidence="1">
    <location>
        <begin position="746"/>
        <end position="792"/>
    </location>
</feature>
<dbReference type="GeneID" id="36601856"/>
<feature type="domain" description="DUF7877" evidence="3">
    <location>
        <begin position="69"/>
        <end position="181"/>
    </location>
</feature>
<organism evidence="4 5">
    <name type="scientific">Trichoderma citrinoviride</name>
    <dbReference type="NCBI Taxonomy" id="58853"/>
    <lineage>
        <taxon>Eukaryota</taxon>
        <taxon>Fungi</taxon>
        <taxon>Dikarya</taxon>
        <taxon>Ascomycota</taxon>
        <taxon>Pezizomycotina</taxon>
        <taxon>Sordariomycetes</taxon>
        <taxon>Hypocreomycetidae</taxon>
        <taxon>Hypocreales</taxon>
        <taxon>Hypocreaceae</taxon>
        <taxon>Trichoderma</taxon>
    </lineage>
</organism>
<sequence>MAQPSPDDANGVTMPGSPPSAHLPAAGKRKRDNGAASSNGDSMDVDVQADMDRGGDDTPKPDREPAKGKELVTAFFEVLRSFDVGPSILGRPLPLLPEPASEDEPQAKRQKSVDPPSKQSIADKVAAGAYASLDDIAADLSSAVKSSLSEMDSGSSDSGARAVALKAAAQINEFWDRATDLLRREKAYPKTRQEPAHGEAESHTASEKSEVVLSLVGYAPQERRLFSSLPLSKDVDLSDVSLPPGVSITRIIPSNTQDRTQTLGELFAPPRPLPPLQPPKQPKTQAKGNRLDFYHPHLADGSRYRGNSYFNTKLSTGYYLDYSQATPSWQTKTKQHERAQSLAGRKPSVSELEMSEMETLFRGAFSTFAPCKDDAAAVVPSSVAGRIWWQRSGKQSFQRMIEVEYYGDLQTPDAVDAAQLVELDETAVQDAIDNWDDTVIDPSLEDVMGAKHDEQDKEADEILDEVSDLIETLASYQRIRNLTLPNSQNRQSSDPVTGDMLANAGPQPSEEEFATYQMLKAQLALIIKTLPPYAVAKLNGDQLDDLLISTKIMVHTDQYKGTMDEDEAAVQARIKAQQQAAQAAQANVRPPPQRTPSVSAVPYPNQYAAAAANQYGTPSRAVPPQPQQYYRPSPAPNYQQPRNLGPPAPHQQPRPPQPNQYTRTNGYPNQYATQLAKAQTPYGHQSLPQQYATQQRPPNYGQMPPQGTPNARYTFQPSYQHQPGAPAPPNYGAYANSPAAIPARTMSPQVGNRQTFSPSPALQQNPGYSAPTPTMASQMNRFPSGSSQTGAHAQSPGLTGYHTVIPEAQQQRILDQAKARVAAQERSAMFTDRLSQSGVSGLAGMGLGVSVDGGRLAAARASMANQNKPQTPTPSKSGPNGTAGSGHVPYKVTPVPVPVIPGLQRKPTS</sequence>
<dbReference type="Pfam" id="PF25009">
    <property type="entry name" value="DUF7785"/>
    <property type="match status" value="1"/>
</dbReference>
<dbReference type="EMBL" id="KZ680226">
    <property type="protein sequence ID" value="PTB61903.1"/>
    <property type="molecule type" value="Genomic_DNA"/>
</dbReference>
<feature type="compositionally biased region" description="Polar residues" evidence="1">
    <location>
        <begin position="661"/>
        <end position="697"/>
    </location>
</feature>
<evidence type="ECO:0000313" key="4">
    <source>
        <dbReference type="EMBL" id="PTB61903.1"/>
    </source>
</evidence>
<evidence type="ECO:0000256" key="1">
    <source>
        <dbReference type="SAM" id="MobiDB-lite"/>
    </source>
</evidence>
<feature type="compositionally biased region" description="Pro residues" evidence="1">
    <location>
        <begin position="644"/>
        <end position="658"/>
    </location>
</feature>
<feature type="compositionally biased region" description="Basic and acidic residues" evidence="1">
    <location>
        <begin position="50"/>
        <end position="69"/>
    </location>
</feature>
<dbReference type="InterPro" id="IPR056687">
    <property type="entry name" value="DUF7785"/>
</dbReference>
<feature type="region of interest" description="Disordered" evidence="1">
    <location>
        <begin position="486"/>
        <end position="509"/>
    </location>
</feature>
<dbReference type="AlphaFoldDB" id="A0A2T4AXW6"/>
<feature type="region of interest" description="Disordered" evidence="1">
    <location>
        <begin position="186"/>
        <end position="207"/>
    </location>
</feature>
<name>A0A2T4AXW6_9HYPO</name>
<accession>A0A2T4AXW6</accession>
<feature type="region of interest" description="Disordered" evidence="1">
    <location>
        <begin position="616"/>
        <end position="799"/>
    </location>
</feature>
<reference evidence="5" key="1">
    <citation type="submission" date="2016-07" db="EMBL/GenBank/DDBJ databases">
        <title>Multiple horizontal gene transfer events from other fungi enriched the ability of initially mycotrophic Trichoderma (Ascomycota) to feed on dead plant biomass.</title>
        <authorList>
            <consortium name="DOE Joint Genome Institute"/>
            <person name="Atanasova L."/>
            <person name="Chenthamara K."/>
            <person name="Zhang J."/>
            <person name="Grujic M."/>
            <person name="Henrissat B."/>
            <person name="Kuo A."/>
            <person name="Aerts A."/>
            <person name="Salamov A."/>
            <person name="Lipzen A."/>
            <person name="Labutti K."/>
            <person name="Barry K."/>
            <person name="Miao Y."/>
            <person name="Rahimi M.J."/>
            <person name="Shen Q."/>
            <person name="Grigoriev I.V."/>
            <person name="Kubicek C.P."/>
            <person name="Druzhinina I.S."/>
        </authorList>
    </citation>
    <scope>NUCLEOTIDE SEQUENCE [LARGE SCALE GENOMIC DNA]</scope>
    <source>
        <strain evidence="5">TUCIM 6016</strain>
    </source>
</reference>
<protein>
    <submittedName>
        <fullName evidence="4">Uncharacterized protein</fullName>
    </submittedName>
</protein>
<dbReference type="Pfam" id="PF25289">
    <property type="entry name" value="DUF7877"/>
    <property type="match status" value="1"/>
</dbReference>
<proteinExistence type="predicted"/>
<keyword evidence="5" id="KW-1185">Reference proteome</keyword>